<feature type="binding site" evidence="14">
    <location>
        <position position="41"/>
    </location>
    <ligand>
        <name>L-threonine</name>
        <dbReference type="ChEBI" id="CHEBI:57926"/>
    </ligand>
</feature>
<keyword evidence="9 13" id="KW-0547">Nucleotide-binding</keyword>
<evidence type="ECO:0000259" key="15">
    <source>
        <dbReference type="PROSITE" id="PS51163"/>
    </source>
</evidence>
<feature type="binding site" evidence="14">
    <location>
        <position position="149"/>
    </location>
    <ligand>
        <name>ATP</name>
        <dbReference type="ChEBI" id="CHEBI:30616"/>
    </ligand>
</feature>
<dbReference type="OrthoDB" id="9814580at2"/>
<dbReference type="InterPro" id="IPR010923">
    <property type="entry name" value="T(6)A37_SUA5"/>
</dbReference>
<evidence type="ECO:0000256" key="14">
    <source>
        <dbReference type="PIRSR" id="PIRSR004930-1"/>
    </source>
</evidence>
<feature type="binding site" evidence="14">
    <location>
        <position position="64"/>
    </location>
    <ligand>
        <name>ATP</name>
        <dbReference type="ChEBI" id="CHEBI:30616"/>
    </ligand>
</feature>
<keyword evidence="17" id="KW-1185">Reference proteome</keyword>
<comment type="subcellular location">
    <subcellularLocation>
        <location evidence="1 13">Cytoplasm</location>
    </subcellularLocation>
</comment>
<dbReference type="Gene3D" id="3.90.870.10">
    <property type="entry name" value="DHBP synthase"/>
    <property type="match status" value="1"/>
</dbReference>
<dbReference type="GO" id="GO:0005737">
    <property type="term" value="C:cytoplasm"/>
    <property type="evidence" value="ECO:0007669"/>
    <property type="project" value="UniProtKB-SubCell"/>
</dbReference>
<dbReference type="InterPro" id="IPR006070">
    <property type="entry name" value="Sua5-like_dom"/>
</dbReference>
<evidence type="ECO:0000256" key="9">
    <source>
        <dbReference type="ARBA" id="ARBA00022741"/>
    </source>
</evidence>
<dbReference type="PROSITE" id="PS51163">
    <property type="entry name" value="YRDC"/>
    <property type="match status" value="1"/>
</dbReference>
<dbReference type="GO" id="GO:0003725">
    <property type="term" value="F:double-stranded RNA binding"/>
    <property type="evidence" value="ECO:0007669"/>
    <property type="project" value="UniProtKB-UniRule"/>
</dbReference>
<gene>
    <name evidence="16" type="ORF">SAMN00808754_3288</name>
</gene>
<evidence type="ECO:0000313" key="16">
    <source>
        <dbReference type="EMBL" id="SMC00113.1"/>
    </source>
</evidence>
<evidence type="ECO:0000256" key="1">
    <source>
        <dbReference type="ARBA" id="ARBA00004496"/>
    </source>
</evidence>
<dbReference type="EMBL" id="LT838272">
    <property type="protein sequence ID" value="SMC00113.1"/>
    <property type="molecule type" value="Genomic_DNA"/>
</dbReference>
<evidence type="ECO:0000256" key="13">
    <source>
        <dbReference type="PIRNR" id="PIRNR004930"/>
    </source>
</evidence>
<dbReference type="STRING" id="698762.SAMN00808754_3288"/>
<evidence type="ECO:0000256" key="3">
    <source>
        <dbReference type="ARBA" id="ARBA00012584"/>
    </source>
</evidence>
<evidence type="ECO:0000256" key="7">
    <source>
        <dbReference type="ARBA" id="ARBA00022694"/>
    </source>
</evidence>
<dbReference type="PANTHER" id="PTHR17490">
    <property type="entry name" value="SUA5"/>
    <property type="match status" value="1"/>
</dbReference>
<evidence type="ECO:0000256" key="6">
    <source>
        <dbReference type="ARBA" id="ARBA00022679"/>
    </source>
</evidence>
<evidence type="ECO:0000313" key="17">
    <source>
        <dbReference type="Proteomes" id="UP000192569"/>
    </source>
</evidence>
<feature type="binding site" evidence="14">
    <location>
        <position position="68"/>
    </location>
    <ligand>
        <name>L-threonine</name>
        <dbReference type="ChEBI" id="CHEBI:57926"/>
    </ligand>
</feature>
<keyword evidence="7 13" id="KW-0819">tRNA processing</keyword>
<dbReference type="PANTHER" id="PTHR17490:SF16">
    <property type="entry name" value="THREONYLCARBAMOYL-AMP SYNTHASE"/>
    <property type="match status" value="1"/>
</dbReference>
<dbReference type="GO" id="GO:0061710">
    <property type="term" value="F:L-threonylcarbamoyladenylate synthase"/>
    <property type="evidence" value="ECO:0007669"/>
    <property type="project" value="UniProtKB-EC"/>
</dbReference>
<name>A0A1W1W3P0_9FIRM</name>
<dbReference type="Gene3D" id="3.40.50.11030">
    <property type="entry name" value="Threonylcarbamoyl-AMP synthase, C-terminal domain"/>
    <property type="match status" value="1"/>
</dbReference>
<dbReference type="GO" id="GO:0006450">
    <property type="term" value="P:regulation of translational fidelity"/>
    <property type="evidence" value="ECO:0007669"/>
    <property type="project" value="TreeGrafter"/>
</dbReference>
<keyword evidence="10 13" id="KW-0067">ATP-binding</keyword>
<keyword evidence="8 13" id="KW-0548">Nucleotidyltransferase</keyword>
<protein>
    <recommendedName>
        <fullName evidence="4 13">Threonylcarbamoyl-AMP synthase</fullName>
        <shortName evidence="13">TC-AMP synthase</shortName>
        <ecNumber evidence="3 13">2.7.7.87</ecNumber>
    </recommendedName>
    <alternativeName>
        <fullName evidence="11 13">L-threonylcarbamoyladenylate synthase</fullName>
    </alternativeName>
</protein>
<comment type="function">
    <text evidence="13">Required for the formation of a threonylcarbamoyl group on adenosine at position 37 (t(6)A37) in tRNAs that read codons beginning with adenine.</text>
</comment>
<evidence type="ECO:0000256" key="5">
    <source>
        <dbReference type="ARBA" id="ARBA00022490"/>
    </source>
</evidence>
<evidence type="ECO:0000256" key="12">
    <source>
        <dbReference type="ARBA" id="ARBA00048366"/>
    </source>
</evidence>
<dbReference type="Proteomes" id="UP000192569">
    <property type="component" value="Chromosome I"/>
</dbReference>
<keyword evidence="6 13" id="KW-0808">Transferase</keyword>
<feature type="binding site" evidence="14">
    <location>
        <position position="127"/>
    </location>
    <ligand>
        <name>L-threonine</name>
        <dbReference type="ChEBI" id="CHEBI:57926"/>
    </ligand>
</feature>
<evidence type="ECO:0000256" key="10">
    <source>
        <dbReference type="ARBA" id="ARBA00022840"/>
    </source>
</evidence>
<proteinExistence type="inferred from homology"/>
<dbReference type="GO" id="GO:0000049">
    <property type="term" value="F:tRNA binding"/>
    <property type="evidence" value="ECO:0007669"/>
    <property type="project" value="TreeGrafter"/>
</dbReference>
<dbReference type="Pfam" id="PF03481">
    <property type="entry name" value="Sua5_C"/>
    <property type="match status" value="1"/>
</dbReference>
<dbReference type="PIRSF" id="PIRSF004930">
    <property type="entry name" value="Tln_factor_SUA5"/>
    <property type="match status" value="1"/>
</dbReference>
<evidence type="ECO:0000256" key="2">
    <source>
        <dbReference type="ARBA" id="ARBA00007663"/>
    </source>
</evidence>
<dbReference type="InterPro" id="IPR005145">
    <property type="entry name" value="Sua5_C"/>
</dbReference>
<dbReference type="FunFam" id="3.90.870.10:FF:000008">
    <property type="entry name" value="Threonylcarbamoyl-AMP synthase"/>
    <property type="match status" value="1"/>
</dbReference>
<evidence type="ECO:0000256" key="8">
    <source>
        <dbReference type="ARBA" id="ARBA00022695"/>
    </source>
</evidence>
<dbReference type="InterPro" id="IPR017945">
    <property type="entry name" value="DHBP_synth_RibB-like_a/b_dom"/>
</dbReference>
<dbReference type="InterPro" id="IPR050156">
    <property type="entry name" value="TC-AMP_synthase_SUA5"/>
</dbReference>
<accession>A0A1W1W3P0</accession>
<dbReference type="AlphaFoldDB" id="A0A1W1W3P0"/>
<dbReference type="RefSeq" id="WP_084666922.1">
    <property type="nucleotide sequence ID" value="NZ_LT838272.1"/>
</dbReference>
<dbReference type="SUPFAM" id="SSF55821">
    <property type="entry name" value="YrdC/RibB"/>
    <property type="match status" value="1"/>
</dbReference>
<feature type="binding site" evidence="14">
    <location>
        <position position="187"/>
    </location>
    <ligand>
        <name>L-threonine</name>
        <dbReference type="ChEBI" id="CHEBI:57926"/>
    </ligand>
</feature>
<dbReference type="NCBIfam" id="TIGR00057">
    <property type="entry name" value="L-threonylcarbamoyladenylate synthase"/>
    <property type="match status" value="1"/>
</dbReference>
<feature type="binding site" evidence="14">
    <location>
        <position position="157"/>
    </location>
    <ligand>
        <name>ATP</name>
        <dbReference type="ChEBI" id="CHEBI:30616"/>
    </ligand>
</feature>
<dbReference type="Pfam" id="PF01300">
    <property type="entry name" value="Sua5_yciO_yrdC"/>
    <property type="match status" value="1"/>
</dbReference>
<sequence>MLKLKRTKYIKIDPRVPELHKIRLAARILQRGGVVAFPTETVYGLGANALDSRAVKRIFWAKGRPQDNPLIVHVANLPMLQALTTHLPPQALLLIQRFWPGPLTLVLPKSEVVPPEVTAGLNTIAIRMPAHPVALALIKAARLPVAAPSANLSGRPSPTTGHHVLRDLRGKIDAVVDGGPTYVGVESTVLDLTSPVPTILRPGGITKEQLEEVLGEVAVDPAVLGEGMSRPKAPGMKYTHYAPEGEVYLVAGDLPRMVRRIREMVETFKRKGLRVAVLATVETASSYLKEPRPDYLEVLGSREDLSQIAARLFAALRNCDRQRAEVILVETFPEEGLGLAIMNRLRKAAGYRVIQA</sequence>
<evidence type="ECO:0000256" key="11">
    <source>
        <dbReference type="ARBA" id="ARBA00029774"/>
    </source>
</evidence>
<keyword evidence="5 13" id="KW-0963">Cytoplasm</keyword>
<feature type="binding site" evidence="14">
    <location>
        <position position="241"/>
    </location>
    <ligand>
        <name>ATP</name>
        <dbReference type="ChEBI" id="CHEBI:30616"/>
    </ligand>
</feature>
<feature type="binding site" evidence="14">
    <location>
        <position position="123"/>
    </location>
    <ligand>
        <name>ATP</name>
        <dbReference type="ChEBI" id="CHEBI:30616"/>
    </ligand>
</feature>
<organism evidence="16 17">
    <name type="scientific">Thermanaeromonas toyohensis ToBE</name>
    <dbReference type="NCBI Taxonomy" id="698762"/>
    <lineage>
        <taxon>Bacteria</taxon>
        <taxon>Bacillati</taxon>
        <taxon>Bacillota</taxon>
        <taxon>Clostridia</taxon>
        <taxon>Neomoorellales</taxon>
        <taxon>Neomoorellaceae</taxon>
        <taxon>Thermanaeromonas</taxon>
    </lineage>
</organism>
<dbReference type="GO" id="GO:0005524">
    <property type="term" value="F:ATP binding"/>
    <property type="evidence" value="ECO:0007669"/>
    <property type="project" value="UniProtKB-UniRule"/>
</dbReference>
<feature type="binding site" evidence="14">
    <location>
        <position position="201"/>
    </location>
    <ligand>
        <name>ATP</name>
        <dbReference type="ChEBI" id="CHEBI:30616"/>
    </ligand>
</feature>
<feature type="domain" description="YrdC-like" evidence="15">
    <location>
        <begin position="19"/>
        <end position="205"/>
    </location>
</feature>
<dbReference type="EC" id="2.7.7.87" evidence="3 13"/>
<dbReference type="GO" id="GO:0008033">
    <property type="term" value="P:tRNA processing"/>
    <property type="evidence" value="ECO:0007669"/>
    <property type="project" value="UniProtKB-KW"/>
</dbReference>
<dbReference type="InterPro" id="IPR038385">
    <property type="entry name" value="Sua5/YwlC_C"/>
</dbReference>
<reference evidence="16 17" key="1">
    <citation type="submission" date="2017-04" db="EMBL/GenBank/DDBJ databases">
        <authorList>
            <person name="Afonso C.L."/>
            <person name="Miller P.J."/>
            <person name="Scott M.A."/>
            <person name="Spackman E."/>
            <person name="Goraichik I."/>
            <person name="Dimitrov K.M."/>
            <person name="Suarez D.L."/>
            <person name="Swayne D.E."/>
        </authorList>
    </citation>
    <scope>NUCLEOTIDE SEQUENCE [LARGE SCALE GENOMIC DNA]</scope>
    <source>
        <strain evidence="16 17">ToBE</strain>
    </source>
</reference>
<comment type="similarity">
    <text evidence="2 13">Belongs to the SUA5 family.</text>
</comment>
<comment type="catalytic activity">
    <reaction evidence="12 13">
        <text>L-threonine + hydrogencarbonate + ATP = L-threonylcarbamoyladenylate + diphosphate + H2O</text>
        <dbReference type="Rhea" id="RHEA:36407"/>
        <dbReference type="ChEBI" id="CHEBI:15377"/>
        <dbReference type="ChEBI" id="CHEBI:17544"/>
        <dbReference type="ChEBI" id="CHEBI:30616"/>
        <dbReference type="ChEBI" id="CHEBI:33019"/>
        <dbReference type="ChEBI" id="CHEBI:57926"/>
        <dbReference type="ChEBI" id="CHEBI:73682"/>
        <dbReference type="EC" id="2.7.7.87"/>
    </reaction>
</comment>
<feature type="binding site" evidence="14">
    <location>
        <position position="73"/>
    </location>
    <ligand>
        <name>L-threonine</name>
        <dbReference type="ChEBI" id="CHEBI:57926"/>
    </ligand>
</feature>
<evidence type="ECO:0000256" key="4">
    <source>
        <dbReference type="ARBA" id="ARBA00015492"/>
    </source>
</evidence>
<feature type="binding site" evidence="14">
    <location>
        <position position="147"/>
    </location>
    <ligand>
        <name>L-threonine</name>
        <dbReference type="ChEBI" id="CHEBI:57926"/>
    </ligand>
</feature>